<keyword evidence="1" id="KW-0472">Membrane</keyword>
<accession>A0A1H6EPN2</accession>
<feature type="transmembrane region" description="Helical" evidence="1">
    <location>
        <begin position="67"/>
        <end position="86"/>
    </location>
</feature>
<protein>
    <submittedName>
        <fullName evidence="2">Uncharacterized protein</fullName>
    </submittedName>
</protein>
<keyword evidence="1" id="KW-0812">Transmembrane</keyword>
<proteinExistence type="predicted"/>
<sequence length="222" mass="23284">MDEIKLLSGMGTDMPPVSERAQARTRSLLLAAATDERGSAAETPLRSAPPLSPTRAGRFRSWTRRRVRLGLVATGLALSAVIIIPLTTGTDDPAHAAYLLTKNPGGTITITINQFTDAEKLERDLRGLGVAAVVDYVPEGRRCQEPRARYLGAVVNRVVQGNAGASFTLHPEAIEAGQTLVATATFNDPANADSGSAIGFELAEGPVAPCTQLDTGLPRTGG</sequence>
<gene>
    <name evidence="2" type="ORF">SAMN05444920_114106</name>
</gene>
<name>A0A1H6EPN2_9ACTN</name>
<dbReference type="EMBL" id="FNVT01000014">
    <property type="protein sequence ID" value="SEG99830.1"/>
    <property type="molecule type" value="Genomic_DNA"/>
</dbReference>
<dbReference type="AlphaFoldDB" id="A0A1H6EPN2"/>
<evidence type="ECO:0000313" key="2">
    <source>
        <dbReference type="EMBL" id="SEG99830.1"/>
    </source>
</evidence>
<keyword evidence="1" id="KW-1133">Transmembrane helix</keyword>
<evidence type="ECO:0000256" key="1">
    <source>
        <dbReference type="SAM" id="Phobius"/>
    </source>
</evidence>
<dbReference type="RefSeq" id="WP_103961010.1">
    <property type="nucleotide sequence ID" value="NZ_FNVT01000014.1"/>
</dbReference>
<keyword evidence="3" id="KW-1185">Reference proteome</keyword>
<dbReference type="Proteomes" id="UP000236732">
    <property type="component" value="Unassembled WGS sequence"/>
</dbReference>
<dbReference type="OrthoDB" id="3699588at2"/>
<organism evidence="2 3">
    <name type="scientific">Nonomuraea solani</name>
    <dbReference type="NCBI Taxonomy" id="1144553"/>
    <lineage>
        <taxon>Bacteria</taxon>
        <taxon>Bacillati</taxon>
        <taxon>Actinomycetota</taxon>
        <taxon>Actinomycetes</taxon>
        <taxon>Streptosporangiales</taxon>
        <taxon>Streptosporangiaceae</taxon>
        <taxon>Nonomuraea</taxon>
    </lineage>
</organism>
<reference evidence="2 3" key="1">
    <citation type="submission" date="2016-10" db="EMBL/GenBank/DDBJ databases">
        <authorList>
            <person name="de Groot N.N."/>
        </authorList>
    </citation>
    <scope>NUCLEOTIDE SEQUENCE [LARGE SCALE GENOMIC DNA]</scope>
    <source>
        <strain evidence="2 3">CGMCC 4.7037</strain>
    </source>
</reference>
<evidence type="ECO:0000313" key="3">
    <source>
        <dbReference type="Proteomes" id="UP000236732"/>
    </source>
</evidence>